<name>A0A3E1EXP0_9FLAO</name>
<feature type="transmembrane region" description="Helical" evidence="1">
    <location>
        <begin position="49"/>
        <end position="70"/>
    </location>
</feature>
<keyword evidence="3" id="KW-1185">Reference proteome</keyword>
<evidence type="ECO:0000313" key="2">
    <source>
        <dbReference type="EMBL" id="RFC54314.1"/>
    </source>
</evidence>
<dbReference type="Proteomes" id="UP000257127">
    <property type="component" value="Unassembled WGS sequence"/>
</dbReference>
<feature type="transmembrane region" description="Helical" evidence="1">
    <location>
        <begin position="76"/>
        <end position="96"/>
    </location>
</feature>
<evidence type="ECO:0000256" key="1">
    <source>
        <dbReference type="SAM" id="Phobius"/>
    </source>
</evidence>
<organism evidence="2 3">
    <name type="scientific">Brumimicrobium aurantiacum</name>
    <dbReference type="NCBI Taxonomy" id="1737063"/>
    <lineage>
        <taxon>Bacteria</taxon>
        <taxon>Pseudomonadati</taxon>
        <taxon>Bacteroidota</taxon>
        <taxon>Flavobacteriia</taxon>
        <taxon>Flavobacteriales</taxon>
        <taxon>Crocinitomicaceae</taxon>
        <taxon>Brumimicrobium</taxon>
    </lineage>
</organism>
<evidence type="ECO:0000313" key="3">
    <source>
        <dbReference type="Proteomes" id="UP000257127"/>
    </source>
</evidence>
<keyword evidence="1" id="KW-0812">Transmembrane</keyword>
<keyword evidence="1" id="KW-1133">Transmembrane helix</keyword>
<comment type="caution">
    <text evidence="2">The sequence shown here is derived from an EMBL/GenBank/DDBJ whole genome shotgun (WGS) entry which is preliminary data.</text>
</comment>
<feature type="transmembrane region" description="Helical" evidence="1">
    <location>
        <begin position="18"/>
        <end position="37"/>
    </location>
</feature>
<proteinExistence type="predicted"/>
<accession>A0A3E1EXP0</accession>
<dbReference type="AlphaFoldDB" id="A0A3E1EXP0"/>
<protein>
    <submittedName>
        <fullName evidence="2">Uncharacterized protein</fullName>
    </submittedName>
</protein>
<reference evidence="2 3" key="1">
    <citation type="submission" date="2018-08" db="EMBL/GenBank/DDBJ databases">
        <title>The draft genome squence of Brumimicrobium sp. N62.</title>
        <authorList>
            <person name="Du Z.-J."/>
            <person name="Luo H.-R."/>
        </authorList>
    </citation>
    <scope>NUCLEOTIDE SEQUENCE [LARGE SCALE GENOMIC DNA]</scope>
    <source>
        <strain evidence="2 3">N62</strain>
    </source>
</reference>
<dbReference type="EMBL" id="QURB01000004">
    <property type="protein sequence ID" value="RFC54314.1"/>
    <property type="molecule type" value="Genomic_DNA"/>
</dbReference>
<keyword evidence="1" id="KW-0472">Membrane</keyword>
<gene>
    <name evidence="2" type="ORF">DXU93_07750</name>
</gene>
<sequence length="99" mass="10459">MSISVSAAAIDGLKNLEYVAFLVLLGAISLLVLLISFVYRLSQNKRSKVVTVAAFSLLICAFGSIAILGLTSIDPGFLATCIGLIVLSILAIVLNYKLK</sequence>